<feature type="transmembrane region" description="Helical" evidence="8">
    <location>
        <begin position="409"/>
        <end position="435"/>
    </location>
</feature>
<feature type="transmembrane region" description="Helical" evidence="8">
    <location>
        <begin position="352"/>
        <end position="371"/>
    </location>
</feature>
<feature type="transmembrane region" description="Helical" evidence="8">
    <location>
        <begin position="383"/>
        <end position="403"/>
    </location>
</feature>
<dbReference type="Pfam" id="PF07690">
    <property type="entry name" value="MFS_1"/>
    <property type="match status" value="2"/>
</dbReference>
<keyword evidence="4 8" id="KW-0812">Transmembrane</keyword>
<dbReference type="GO" id="GO:0022857">
    <property type="term" value="F:transmembrane transporter activity"/>
    <property type="evidence" value="ECO:0007669"/>
    <property type="project" value="InterPro"/>
</dbReference>
<feature type="transmembrane region" description="Helical" evidence="8">
    <location>
        <begin position="251"/>
        <end position="273"/>
    </location>
</feature>
<dbReference type="Gene3D" id="1.20.1720.10">
    <property type="entry name" value="Multidrug resistance protein D"/>
    <property type="match status" value="1"/>
</dbReference>
<feature type="transmembrane region" description="Helical" evidence="8">
    <location>
        <begin position="162"/>
        <end position="180"/>
    </location>
</feature>
<dbReference type="SUPFAM" id="SSF103473">
    <property type="entry name" value="MFS general substrate transporter"/>
    <property type="match status" value="1"/>
</dbReference>
<evidence type="ECO:0000256" key="6">
    <source>
        <dbReference type="ARBA" id="ARBA00023136"/>
    </source>
</evidence>
<dbReference type="PANTHER" id="PTHR42718:SF46">
    <property type="entry name" value="BLR6921 PROTEIN"/>
    <property type="match status" value="1"/>
</dbReference>
<feature type="transmembrane region" description="Helical" evidence="8">
    <location>
        <begin position="99"/>
        <end position="118"/>
    </location>
</feature>
<feature type="transmembrane region" description="Helical" evidence="8">
    <location>
        <begin position="279"/>
        <end position="299"/>
    </location>
</feature>
<protein>
    <submittedName>
        <fullName evidence="10">MFS transporter</fullName>
    </submittedName>
</protein>
<feature type="region of interest" description="Disordered" evidence="7">
    <location>
        <begin position="1"/>
        <end position="42"/>
    </location>
</feature>
<dbReference type="InterPro" id="IPR036259">
    <property type="entry name" value="MFS_trans_sf"/>
</dbReference>
<dbReference type="CDD" id="cd17321">
    <property type="entry name" value="MFS_MMR_MDR_like"/>
    <property type="match status" value="1"/>
</dbReference>
<keyword evidence="6 8" id="KW-0472">Membrane</keyword>
<dbReference type="InterPro" id="IPR020846">
    <property type="entry name" value="MFS_dom"/>
</dbReference>
<proteinExistence type="predicted"/>
<dbReference type="PROSITE" id="PS50850">
    <property type="entry name" value="MFS"/>
    <property type="match status" value="1"/>
</dbReference>
<comment type="caution">
    <text evidence="10">The sequence shown here is derived from an EMBL/GenBank/DDBJ whole genome shotgun (WGS) entry which is preliminary data.</text>
</comment>
<dbReference type="Proteomes" id="UP000562984">
    <property type="component" value="Unassembled WGS sequence"/>
</dbReference>
<accession>A0A849A4C5</accession>
<evidence type="ECO:0000313" key="11">
    <source>
        <dbReference type="Proteomes" id="UP000562984"/>
    </source>
</evidence>
<keyword evidence="2" id="KW-0813">Transport</keyword>
<gene>
    <name evidence="10" type="ORF">HKD39_06715</name>
</gene>
<dbReference type="PANTHER" id="PTHR42718">
    <property type="entry name" value="MAJOR FACILITATOR SUPERFAMILY MULTIDRUG TRANSPORTER MFSC"/>
    <property type="match status" value="1"/>
</dbReference>
<feature type="transmembrane region" description="Helical" evidence="8">
    <location>
        <begin position="221"/>
        <end position="239"/>
    </location>
</feature>
<evidence type="ECO:0000256" key="8">
    <source>
        <dbReference type="SAM" id="Phobius"/>
    </source>
</evidence>
<keyword evidence="11" id="KW-1185">Reference proteome</keyword>
<dbReference type="RefSeq" id="WP_171199103.1">
    <property type="nucleotide sequence ID" value="NZ_JABEND010000003.1"/>
</dbReference>
<feature type="transmembrane region" description="Helical" evidence="8">
    <location>
        <begin position="130"/>
        <end position="156"/>
    </location>
</feature>
<evidence type="ECO:0000256" key="3">
    <source>
        <dbReference type="ARBA" id="ARBA00022475"/>
    </source>
</evidence>
<dbReference type="InterPro" id="IPR011701">
    <property type="entry name" value="MFS"/>
</dbReference>
<reference evidence="10 11" key="1">
    <citation type="submission" date="2020-05" db="EMBL/GenBank/DDBJ databases">
        <title>Nakamurella sp. DB0629 isolated from air conditioner.</title>
        <authorList>
            <person name="Kim D.H."/>
            <person name="Kim D.-U."/>
        </authorList>
    </citation>
    <scope>NUCLEOTIDE SEQUENCE [LARGE SCALE GENOMIC DNA]</scope>
    <source>
        <strain evidence="10 11">DB0629</strain>
    </source>
</reference>
<dbReference type="InterPro" id="IPR005829">
    <property type="entry name" value="Sugar_transporter_CS"/>
</dbReference>
<dbReference type="EMBL" id="JABEND010000003">
    <property type="protein sequence ID" value="NNG35405.1"/>
    <property type="molecule type" value="Genomic_DNA"/>
</dbReference>
<keyword evidence="3" id="KW-1003">Cell membrane</keyword>
<evidence type="ECO:0000259" key="9">
    <source>
        <dbReference type="PROSITE" id="PS50850"/>
    </source>
</evidence>
<feature type="transmembrane region" description="Helical" evidence="8">
    <location>
        <begin position="192"/>
        <end position="215"/>
    </location>
</feature>
<evidence type="ECO:0000256" key="2">
    <source>
        <dbReference type="ARBA" id="ARBA00022448"/>
    </source>
</evidence>
<evidence type="ECO:0000256" key="4">
    <source>
        <dbReference type="ARBA" id="ARBA00022692"/>
    </source>
</evidence>
<feature type="transmembrane region" description="Helical" evidence="8">
    <location>
        <begin position="320"/>
        <end position="340"/>
    </location>
</feature>
<evidence type="ECO:0000256" key="7">
    <source>
        <dbReference type="SAM" id="MobiDB-lite"/>
    </source>
</evidence>
<name>A0A849A4C5_9ACTN</name>
<dbReference type="Gene3D" id="1.20.1250.20">
    <property type="entry name" value="MFS general substrate transporter like domains"/>
    <property type="match status" value="1"/>
</dbReference>
<evidence type="ECO:0000256" key="5">
    <source>
        <dbReference type="ARBA" id="ARBA00022989"/>
    </source>
</evidence>
<keyword evidence="5 8" id="KW-1133">Transmembrane helix</keyword>
<sequence length="505" mass="50530">MTIEAHSDCGRRAATARGAAGNSRSSGISGDSGVSGDSGNAAAATDGEVSGIGGSSSAAGNSGVLLAAVALAQLLIGLDYNIVFVALPDMTGVGLDGGNRQWVVSGYALAFGGFLLLSGRLADQWGRRRMFLTGLALFAAGSAIGGLANGSAMLIAGRVVQGLGGAALAPATLAILTVGFPQGAARNRALGIWGMTGSAGMVLGSVLGGLLTQWWGWRAVFFVNLPLVAMVVLLGLRGIRRDTGAQRRAGVDLPGAVLSTGAALALVLGGTLAGGEGSAPAAAGMLMLAVLLGAAFLVVERRSAHPLVPLSRFRNTYLSVGVGSTLLFMAGFGAVAYFLTDYFQRVRELSPVVTGLAFVVPCVAVLIGTNLSGRLIARYGLRATLVAGNLVGALGMLALALVVTTDAPWLLVLPVTAVFSLGQGVVFTAMFATATTDTTDAEQGVASGIATTGQQFGAALGLALLVWLATGAALPLRPAALAITVLILLGAVLALALPPRRAGGQ</sequence>
<feature type="compositionally biased region" description="Low complexity" evidence="7">
    <location>
        <begin position="12"/>
        <end position="42"/>
    </location>
</feature>
<organism evidence="10 11">
    <name type="scientific">Nakamurella aerolata</name>
    <dbReference type="NCBI Taxonomy" id="1656892"/>
    <lineage>
        <taxon>Bacteria</taxon>
        <taxon>Bacillati</taxon>
        <taxon>Actinomycetota</taxon>
        <taxon>Actinomycetes</taxon>
        <taxon>Nakamurellales</taxon>
        <taxon>Nakamurellaceae</taxon>
        <taxon>Nakamurella</taxon>
    </lineage>
</organism>
<dbReference type="PROSITE" id="PS00216">
    <property type="entry name" value="SUGAR_TRANSPORT_1"/>
    <property type="match status" value="1"/>
</dbReference>
<evidence type="ECO:0000256" key="1">
    <source>
        <dbReference type="ARBA" id="ARBA00004651"/>
    </source>
</evidence>
<dbReference type="GO" id="GO:0005886">
    <property type="term" value="C:plasma membrane"/>
    <property type="evidence" value="ECO:0007669"/>
    <property type="project" value="UniProtKB-SubCell"/>
</dbReference>
<feature type="transmembrane region" description="Helical" evidence="8">
    <location>
        <begin position="64"/>
        <end position="87"/>
    </location>
</feature>
<feature type="transmembrane region" description="Helical" evidence="8">
    <location>
        <begin position="480"/>
        <end position="497"/>
    </location>
</feature>
<feature type="domain" description="Major facilitator superfamily (MFS) profile" evidence="9">
    <location>
        <begin position="65"/>
        <end position="502"/>
    </location>
</feature>
<feature type="compositionally biased region" description="Basic and acidic residues" evidence="7">
    <location>
        <begin position="1"/>
        <end position="11"/>
    </location>
</feature>
<comment type="subcellular location">
    <subcellularLocation>
        <location evidence="1">Cell membrane</location>
        <topology evidence="1">Multi-pass membrane protein</topology>
    </subcellularLocation>
</comment>
<dbReference type="AlphaFoldDB" id="A0A849A4C5"/>
<evidence type="ECO:0000313" key="10">
    <source>
        <dbReference type="EMBL" id="NNG35405.1"/>
    </source>
</evidence>